<name>A0A6G1H0U6_9PEZI</name>
<gene>
    <name evidence="2" type="ORF">K402DRAFT_85629</name>
</gene>
<proteinExistence type="predicted"/>
<dbReference type="Proteomes" id="UP000800041">
    <property type="component" value="Unassembled WGS sequence"/>
</dbReference>
<accession>A0A6G1H0U6</accession>
<keyword evidence="1" id="KW-0812">Transmembrane</keyword>
<reference evidence="2" key="1">
    <citation type="journal article" date="2020" name="Stud. Mycol.">
        <title>101 Dothideomycetes genomes: a test case for predicting lifestyles and emergence of pathogens.</title>
        <authorList>
            <person name="Haridas S."/>
            <person name="Albert R."/>
            <person name="Binder M."/>
            <person name="Bloem J."/>
            <person name="Labutti K."/>
            <person name="Salamov A."/>
            <person name="Andreopoulos B."/>
            <person name="Baker S."/>
            <person name="Barry K."/>
            <person name="Bills G."/>
            <person name="Bluhm B."/>
            <person name="Cannon C."/>
            <person name="Castanera R."/>
            <person name="Culley D."/>
            <person name="Daum C."/>
            <person name="Ezra D."/>
            <person name="Gonzalez J."/>
            <person name="Henrissat B."/>
            <person name="Kuo A."/>
            <person name="Liang C."/>
            <person name="Lipzen A."/>
            <person name="Lutzoni F."/>
            <person name="Magnuson J."/>
            <person name="Mondo S."/>
            <person name="Nolan M."/>
            <person name="Ohm R."/>
            <person name="Pangilinan J."/>
            <person name="Park H.-J."/>
            <person name="Ramirez L."/>
            <person name="Alfaro M."/>
            <person name="Sun H."/>
            <person name="Tritt A."/>
            <person name="Yoshinaga Y."/>
            <person name="Zwiers L.-H."/>
            <person name="Turgeon B."/>
            <person name="Goodwin S."/>
            <person name="Spatafora J."/>
            <person name="Crous P."/>
            <person name="Grigoriev I."/>
        </authorList>
    </citation>
    <scope>NUCLEOTIDE SEQUENCE</scope>
    <source>
        <strain evidence="2">CBS 113979</strain>
    </source>
</reference>
<dbReference type="AlphaFoldDB" id="A0A6G1H0U6"/>
<organism evidence="2 3">
    <name type="scientific">Aulographum hederae CBS 113979</name>
    <dbReference type="NCBI Taxonomy" id="1176131"/>
    <lineage>
        <taxon>Eukaryota</taxon>
        <taxon>Fungi</taxon>
        <taxon>Dikarya</taxon>
        <taxon>Ascomycota</taxon>
        <taxon>Pezizomycotina</taxon>
        <taxon>Dothideomycetes</taxon>
        <taxon>Pleosporomycetidae</taxon>
        <taxon>Aulographales</taxon>
        <taxon>Aulographaceae</taxon>
    </lineage>
</organism>
<dbReference type="EMBL" id="ML977156">
    <property type="protein sequence ID" value="KAF1986684.1"/>
    <property type="molecule type" value="Genomic_DNA"/>
</dbReference>
<evidence type="ECO:0000313" key="2">
    <source>
        <dbReference type="EMBL" id="KAF1986684.1"/>
    </source>
</evidence>
<feature type="transmembrane region" description="Helical" evidence="1">
    <location>
        <begin position="21"/>
        <end position="38"/>
    </location>
</feature>
<evidence type="ECO:0000313" key="3">
    <source>
        <dbReference type="Proteomes" id="UP000800041"/>
    </source>
</evidence>
<protein>
    <submittedName>
        <fullName evidence="2">Uncharacterized protein</fullName>
    </submittedName>
</protein>
<keyword evidence="1" id="KW-0472">Membrane</keyword>
<keyword evidence="1" id="KW-1133">Transmembrane helix</keyword>
<keyword evidence="3" id="KW-1185">Reference proteome</keyword>
<evidence type="ECO:0000256" key="1">
    <source>
        <dbReference type="SAM" id="Phobius"/>
    </source>
</evidence>
<sequence>MRCDILLHCSMTHRRPSSARRPLALVLLYPVCPVHLPTVPVLSLFILLVLPVLCLSSACPLPVLCLSCLSARRSRASAVHIVSTCPVVFSPEHPTPPSLAPLCCTPTWTLYLTFFSSLVQFRGYC</sequence>
<feature type="transmembrane region" description="Helical" evidence="1">
    <location>
        <begin position="44"/>
        <end position="69"/>
    </location>
</feature>